<reference evidence="3 4" key="1">
    <citation type="submission" date="2023-03" db="EMBL/GenBank/DDBJ databases">
        <title>Altererythrobacter sp. CAU 1644 isolated from sand.</title>
        <authorList>
            <person name="Kim W."/>
        </authorList>
    </citation>
    <scope>NUCLEOTIDE SEQUENCE [LARGE SCALE GENOMIC DNA]</scope>
    <source>
        <strain evidence="3 4">CAU 1644</strain>
    </source>
</reference>
<organism evidence="3 4">
    <name type="scientific">Altererythrobacter arenosus</name>
    <dbReference type="NCBI Taxonomy" id="3032592"/>
    <lineage>
        <taxon>Bacteria</taxon>
        <taxon>Pseudomonadati</taxon>
        <taxon>Pseudomonadota</taxon>
        <taxon>Alphaproteobacteria</taxon>
        <taxon>Sphingomonadales</taxon>
        <taxon>Erythrobacteraceae</taxon>
        <taxon>Altererythrobacter</taxon>
    </lineage>
</organism>
<dbReference type="PROSITE" id="PS01009">
    <property type="entry name" value="CRISP_1"/>
    <property type="match status" value="1"/>
</dbReference>
<dbReference type="PRINTS" id="PR00837">
    <property type="entry name" value="V5TPXLIKE"/>
</dbReference>
<evidence type="ECO:0000259" key="2">
    <source>
        <dbReference type="PROSITE" id="PS51114"/>
    </source>
</evidence>
<dbReference type="PROSITE" id="PS51114">
    <property type="entry name" value="FBA"/>
    <property type="match status" value="1"/>
</dbReference>
<dbReference type="InterPro" id="IPR014044">
    <property type="entry name" value="CAP_dom"/>
</dbReference>
<name>A0ABY8FPW6_9SPHN</name>
<sequence length="182" mass="20314">MRRGRIQTIFAAGAIALAIAATATSAGGRAPTNRFATELLEVHNSERSQFGAPELQWSQKLAREAQQWAHVLAREGRMRHASNDERSGAGENLWMGQAGAYSARYMVEAFAAEKRHFKPGTFPHISRTGNWRDVGHYTQVVWHGTREVGCAVARNQSDDFLVCRYWPAGNTYGAEVKRLARR</sequence>
<feature type="chain" id="PRO_5046212047" evidence="1">
    <location>
        <begin position="27"/>
        <end position="182"/>
    </location>
</feature>
<dbReference type="InterPro" id="IPR034113">
    <property type="entry name" value="SCP_GAPR1-like"/>
</dbReference>
<feature type="domain" description="FBA" evidence="2">
    <location>
        <begin position="1"/>
        <end position="111"/>
    </location>
</feature>
<keyword evidence="4" id="KW-1185">Reference proteome</keyword>
<keyword evidence="1" id="KW-0732">Signal</keyword>
<dbReference type="PANTHER" id="PTHR10334">
    <property type="entry name" value="CYSTEINE-RICH SECRETORY PROTEIN-RELATED"/>
    <property type="match status" value="1"/>
</dbReference>
<evidence type="ECO:0000313" key="3">
    <source>
        <dbReference type="EMBL" id="WFL77040.1"/>
    </source>
</evidence>
<dbReference type="EMBL" id="CP121106">
    <property type="protein sequence ID" value="WFL77040.1"/>
    <property type="molecule type" value="Genomic_DNA"/>
</dbReference>
<protein>
    <submittedName>
        <fullName evidence="3">CAP family protein</fullName>
    </submittedName>
</protein>
<dbReference type="RefSeq" id="WP_278015799.1">
    <property type="nucleotide sequence ID" value="NZ_CP121106.1"/>
</dbReference>
<dbReference type="Gene3D" id="3.40.33.10">
    <property type="entry name" value="CAP"/>
    <property type="match status" value="1"/>
</dbReference>
<proteinExistence type="predicted"/>
<dbReference type="Proteomes" id="UP001215827">
    <property type="component" value="Chromosome"/>
</dbReference>
<dbReference type="SUPFAM" id="SSF55797">
    <property type="entry name" value="PR-1-like"/>
    <property type="match status" value="1"/>
</dbReference>
<evidence type="ECO:0000256" key="1">
    <source>
        <dbReference type="SAM" id="SignalP"/>
    </source>
</evidence>
<dbReference type="InterPro" id="IPR035940">
    <property type="entry name" value="CAP_sf"/>
</dbReference>
<dbReference type="InterPro" id="IPR018244">
    <property type="entry name" value="Allrgn_V5/Tpx1_CS"/>
</dbReference>
<feature type="signal peptide" evidence="1">
    <location>
        <begin position="1"/>
        <end position="26"/>
    </location>
</feature>
<accession>A0ABY8FPW6</accession>
<dbReference type="CDD" id="cd05382">
    <property type="entry name" value="CAP_GAPR1-like"/>
    <property type="match status" value="1"/>
</dbReference>
<dbReference type="SMART" id="SM00198">
    <property type="entry name" value="SCP"/>
    <property type="match status" value="1"/>
</dbReference>
<dbReference type="Pfam" id="PF00188">
    <property type="entry name" value="CAP"/>
    <property type="match status" value="1"/>
</dbReference>
<gene>
    <name evidence="3" type="ORF">P7228_13740</name>
</gene>
<evidence type="ECO:0000313" key="4">
    <source>
        <dbReference type="Proteomes" id="UP001215827"/>
    </source>
</evidence>
<dbReference type="InterPro" id="IPR001283">
    <property type="entry name" value="CRISP-related"/>
</dbReference>
<dbReference type="InterPro" id="IPR007397">
    <property type="entry name" value="F-box-assoc_dom"/>
</dbReference>